<comment type="caution">
    <text evidence="2">The sequence shown here is derived from an EMBL/GenBank/DDBJ whole genome shotgun (WGS) entry which is preliminary data.</text>
</comment>
<feature type="non-terminal residue" evidence="2">
    <location>
        <position position="1"/>
    </location>
</feature>
<feature type="compositionally biased region" description="Polar residues" evidence="1">
    <location>
        <begin position="67"/>
        <end position="77"/>
    </location>
</feature>
<gene>
    <name evidence="2" type="ORF">CK820_G0034276</name>
</gene>
<protein>
    <submittedName>
        <fullName evidence="2">ERBIN isoform 13</fullName>
    </submittedName>
</protein>
<organism evidence="2 3">
    <name type="scientific">Pan troglodytes</name>
    <name type="common">Chimpanzee</name>
    <dbReference type="NCBI Taxonomy" id="9598"/>
    <lineage>
        <taxon>Eukaryota</taxon>
        <taxon>Metazoa</taxon>
        <taxon>Chordata</taxon>
        <taxon>Craniata</taxon>
        <taxon>Vertebrata</taxon>
        <taxon>Euteleostomi</taxon>
        <taxon>Mammalia</taxon>
        <taxon>Eutheria</taxon>
        <taxon>Euarchontoglires</taxon>
        <taxon>Primates</taxon>
        <taxon>Haplorrhini</taxon>
        <taxon>Catarrhini</taxon>
        <taxon>Hominidae</taxon>
        <taxon>Pan</taxon>
    </lineage>
</organism>
<proteinExistence type="predicted"/>
<evidence type="ECO:0000256" key="1">
    <source>
        <dbReference type="SAM" id="MobiDB-lite"/>
    </source>
</evidence>
<dbReference type="EMBL" id="NBAG03000320">
    <property type="protein sequence ID" value="PNI41021.1"/>
    <property type="molecule type" value="Genomic_DNA"/>
</dbReference>
<evidence type="ECO:0000313" key="2">
    <source>
        <dbReference type="EMBL" id="PNI41021.1"/>
    </source>
</evidence>
<reference evidence="2 3" key="1">
    <citation type="submission" date="2017-12" db="EMBL/GenBank/DDBJ databases">
        <title>High-resolution comparative analysis of great ape genomes.</title>
        <authorList>
            <person name="Pollen A."/>
            <person name="Hastie A."/>
            <person name="Hormozdiari F."/>
            <person name="Dougherty M."/>
            <person name="Liu R."/>
            <person name="Chaisson M."/>
            <person name="Hoppe E."/>
            <person name="Hill C."/>
            <person name="Pang A."/>
            <person name="Hillier L."/>
            <person name="Baker C."/>
            <person name="Armstrong J."/>
            <person name="Shendure J."/>
            <person name="Paten B."/>
            <person name="Wilson R."/>
            <person name="Chao H."/>
            <person name="Schneider V."/>
            <person name="Ventura M."/>
            <person name="Kronenberg Z."/>
            <person name="Murali S."/>
            <person name="Gordon D."/>
            <person name="Cantsilieris S."/>
            <person name="Munson K."/>
            <person name="Nelson B."/>
            <person name="Raja A."/>
            <person name="Underwood J."/>
            <person name="Diekhans M."/>
            <person name="Fiddes I."/>
            <person name="Haussler D."/>
            <person name="Eichler E."/>
        </authorList>
    </citation>
    <scope>NUCLEOTIDE SEQUENCE [LARGE SCALE GENOMIC DNA]</scope>
    <source>
        <strain evidence="2">Yerkes chimp pedigree #C0471</strain>
    </source>
</reference>
<dbReference type="AlphaFoldDB" id="A0A2J8L191"/>
<evidence type="ECO:0000313" key="3">
    <source>
        <dbReference type="Proteomes" id="UP000236370"/>
    </source>
</evidence>
<feature type="non-terminal residue" evidence="2">
    <location>
        <position position="158"/>
    </location>
</feature>
<dbReference type="Proteomes" id="UP000236370">
    <property type="component" value="Unassembled WGS sequence"/>
</dbReference>
<accession>A0A2J8L191</accession>
<feature type="region of interest" description="Disordered" evidence="1">
    <location>
        <begin position="42"/>
        <end position="121"/>
    </location>
</feature>
<name>A0A2J8L191_PANTR</name>
<sequence length="158" mass="17327">SMLSRSFNSNFTTVSSFHCGSSRDLHGSQGSLALSVADRRGSGGHIFRKHPQTSSSGDPCQDGIFISGQQNYSSATLSHKDVPPDSLMKMPLSNGQMGQPLRPQANYSQIHHPPQASVARHPSREQLIDYLMLKVAHQPPYTQPHCSPRQGHELAKQE</sequence>